<evidence type="ECO:0000313" key="2">
    <source>
        <dbReference type="EMBL" id="GIU44794.1"/>
    </source>
</evidence>
<dbReference type="EMBL" id="MCBT01000023">
    <property type="protein sequence ID" value="OEG74348.1"/>
    <property type="molecule type" value="Genomic_DNA"/>
</dbReference>
<reference evidence="3 4" key="1">
    <citation type="submission" date="2016-07" db="EMBL/GenBank/DDBJ databases">
        <title>Whole-genome of two Shewanella species isolated from a digestive organ of sea cucumber Apostichopus japonicus Selenka 1867.</title>
        <authorList>
            <person name="Hong H.-H."/>
            <person name="Choi H."/>
            <person name="Cheon S."/>
            <person name="Oh J.-S."/>
            <person name="Lee H.-G."/>
            <person name="Park C."/>
        </authorList>
    </citation>
    <scope>NUCLEOTIDE SEQUENCE [LARGE SCALE GENOMIC DNA]</scope>
    <source>
        <strain evidence="3 4">CSB03KR</strain>
    </source>
</reference>
<evidence type="ECO:0000313" key="5">
    <source>
        <dbReference type="Proteomes" id="UP000773469"/>
    </source>
</evidence>
<evidence type="ECO:0000313" key="4">
    <source>
        <dbReference type="Proteomes" id="UP000095230"/>
    </source>
</evidence>
<evidence type="ECO:0000313" key="3">
    <source>
        <dbReference type="EMBL" id="OEG74348.1"/>
    </source>
</evidence>
<keyword evidence="5" id="KW-1185">Reference proteome</keyword>
<comment type="caution">
    <text evidence="3">The sequence shown here is derived from an EMBL/GenBank/DDBJ whole genome shotgun (WGS) entry which is preliminary data.</text>
</comment>
<dbReference type="EMBL" id="BPEU01000028">
    <property type="protein sequence ID" value="GIU44794.1"/>
    <property type="molecule type" value="Genomic_DNA"/>
</dbReference>
<sequence>MSVISLIATKRFDFYDRVAFFKMLSGKHVNKQLFKTKRALGLVILVSTVSGCASALCDAQTDRAIDPLQQESERVRCERLVEDAMAEHKSERERDNEAQLKASMSKHLKAKPSH</sequence>
<accession>A0A1E5IW79</accession>
<feature type="compositionally biased region" description="Basic and acidic residues" evidence="1">
    <location>
        <begin position="85"/>
        <end position="98"/>
    </location>
</feature>
<evidence type="ECO:0008006" key="6">
    <source>
        <dbReference type="Google" id="ProtNLM"/>
    </source>
</evidence>
<dbReference type="AlphaFoldDB" id="A0A1E5IW79"/>
<feature type="compositionally biased region" description="Basic residues" evidence="1">
    <location>
        <begin position="104"/>
        <end position="114"/>
    </location>
</feature>
<dbReference type="Proteomes" id="UP000095230">
    <property type="component" value="Unassembled WGS sequence"/>
</dbReference>
<feature type="region of interest" description="Disordered" evidence="1">
    <location>
        <begin position="85"/>
        <end position="114"/>
    </location>
</feature>
<reference evidence="2 5" key="2">
    <citation type="submission" date="2021-05" db="EMBL/GenBank/DDBJ databases">
        <title>Molecular characterization for Shewanella algae harboring chromosomal blaOXA-55-like strains isolated from clinical and environment sample.</title>
        <authorList>
            <person name="Ohama Y."/>
            <person name="Aoki K."/>
            <person name="Harada S."/>
            <person name="Moriya K."/>
            <person name="Ishii Y."/>
            <person name="Tateda K."/>
        </authorList>
    </citation>
    <scope>NUCLEOTIDE SEQUENCE [LARGE SCALE GENOMIC DNA]</scope>
    <source>
        <strain evidence="2 5">MBTL60-118</strain>
    </source>
</reference>
<dbReference type="Proteomes" id="UP000773469">
    <property type="component" value="Unassembled WGS sequence"/>
</dbReference>
<proteinExistence type="predicted"/>
<organism evidence="3 4">
    <name type="scientific">Shewanella colwelliana</name>
    <name type="common">Alteromonas colwelliana</name>
    <dbReference type="NCBI Taxonomy" id="23"/>
    <lineage>
        <taxon>Bacteria</taxon>
        <taxon>Pseudomonadati</taxon>
        <taxon>Pseudomonadota</taxon>
        <taxon>Gammaproteobacteria</taxon>
        <taxon>Alteromonadales</taxon>
        <taxon>Shewanellaceae</taxon>
        <taxon>Shewanella</taxon>
    </lineage>
</organism>
<gene>
    <name evidence="3" type="ORF">BEL05_08385</name>
    <name evidence="2" type="ORF">TUM3794_33620</name>
</gene>
<name>A0A1E5IW79_SHECO</name>
<protein>
    <recommendedName>
        <fullName evidence="6">Lipoprotein</fullName>
    </recommendedName>
</protein>
<evidence type="ECO:0000256" key="1">
    <source>
        <dbReference type="SAM" id="MobiDB-lite"/>
    </source>
</evidence>